<dbReference type="EMBL" id="JASPKY010000195">
    <property type="protein sequence ID" value="KAK9721745.1"/>
    <property type="molecule type" value="Genomic_DNA"/>
</dbReference>
<accession>A0AAW1KPC9</accession>
<protein>
    <submittedName>
        <fullName evidence="1">Uncharacterized protein</fullName>
    </submittedName>
</protein>
<sequence length="82" mass="10026">MPRDYKPRRDGKRYKRTEHNIIEEARDYKPRRDGKRYKRTEHNIIEEAKEDIRYGYSILVIQQHLNRAGRVVSRFKDNLPGK</sequence>
<dbReference type="AlphaFoldDB" id="A0AAW1KPC9"/>
<name>A0AAW1KPC9_POPJA</name>
<dbReference type="Proteomes" id="UP001458880">
    <property type="component" value="Unassembled WGS sequence"/>
</dbReference>
<organism evidence="1 2">
    <name type="scientific">Popillia japonica</name>
    <name type="common">Japanese beetle</name>
    <dbReference type="NCBI Taxonomy" id="7064"/>
    <lineage>
        <taxon>Eukaryota</taxon>
        <taxon>Metazoa</taxon>
        <taxon>Ecdysozoa</taxon>
        <taxon>Arthropoda</taxon>
        <taxon>Hexapoda</taxon>
        <taxon>Insecta</taxon>
        <taxon>Pterygota</taxon>
        <taxon>Neoptera</taxon>
        <taxon>Endopterygota</taxon>
        <taxon>Coleoptera</taxon>
        <taxon>Polyphaga</taxon>
        <taxon>Scarabaeiformia</taxon>
        <taxon>Scarabaeidae</taxon>
        <taxon>Rutelinae</taxon>
        <taxon>Popillia</taxon>
    </lineage>
</organism>
<comment type="caution">
    <text evidence="1">The sequence shown here is derived from an EMBL/GenBank/DDBJ whole genome shotgun (WGS) entry which is preliminary data.</text>
</comment>
<evidence type="ECO:0000313" key="1">
    <source>
        <dbReference type="EMBL" id="KAK9721745.1"/>
    </source>
</evidence>
<gene>
    <name evidence="1" type="ORF">QE152_g20748</name>
</gene>
<evidence type="ECO:0000313" key="2">
    <source>
        <dbReference type="Proteomes" id="UP001458880"/>
    </source>
</evidence>
<keyword evidence="2" id="KW-1185">Reference proteome</keyword>
<proteinExistence type="predicted"/>
<reference evidence="1 2" key="1">
    <citation type="journal article" date="2024" name="BMC Genomics">
        <title>De novo assembly and annotation of Popillia japonica's genome with initial clues to its potential as an invasive pest.</title>
        <authorList>
            <person name="Cucini C."/>
            <person name="Boschi S."/>
            <person name="Funari R."/>
            <person name="Cardaioli E."/>
            <person name="Iannotti N."/>
            <person name="Marturano G."/>
            <person name="Paoli F."/>
            <person name="Bruttini M."/>
            <person name="Carapelli A."/>
            <person name="Frati F."/>
            <person name="Nardi F."/>
        </authorList>
    </citation>
    <scope>NUCLEOTIDE SEQUENCE [LARGE SCALE GENOMIC DNA]</scope>
    <source>
        <strain evidence="1">DMR45628</strain>
    </source>
</reference>